<gene>
    <name evidence="2" type="ORF">SVIM_LOCUS205569</name>
</gene>
<evidence type="ECO:0000313" key="2">
    <source>
        <dbReference type="EMBL" id="VFU38139.1"/>
    </source>
</evidence>
<evidence type="ECO:0000256" key="1">
    <source>
        <dbReference type="SAM" id="Coils"/>
    </source>
</evidence>
<proteinExistence type="predicted"/>
<accession>A0A6N2LAZ3</accession>
<name>A0A6N2LAZ3_SALVM</name>
<feature type="coiled-coil region" evidence="1">
    <location>
        <begin position="43"/>
        <end position="99"/>
    </location>
</feature>
<sequence>MENAGAALIREVASKTNDSADEEHAASEIAILKSRGSASDARLAAAHEQMRSAEEDAAEWKRKYDIAVRETKAALEKAANVQERTNKETQLREDALREEFSSHFVNPGKINAEFWICWEAHYCLASYRRDCNYLPPFEKPDHLKISGNPLKPVRVAGQSLHRPPLDFSDFLVSILLKKIAKSAFFFQSEPPAIFASYHRWMKLKFGYVVLLSVINVLNGGDEELTVQQGDMYVEQ</sequence>
<dbReference type="AlphaFoldDB" id="A0A6N2LAZ3"/>
<keyword evidence="1" id="KW-0175">Coiled coil</keyword>
<organism evidence="2">
    <name type="scientific">Salix viminalis</name>
    <name type="common">Common osier</name>
    <name type="synonym">Basket willow</name>
    <dbReference type="NCBI Taxonomy" id="40686"/>
    <lineage>
        <taxon>Eukaryota</taxon>
        <taxon>Viridiplantae</taxon>
        <taxon>Streptophyta</taxon>
        <taxon>Embryophyta</taxon>
        <taxon>Tracheophyta</taxon>
        <taxon>Spermatophyta</taxon>
        <taxon>Magnoliopsida</taxon>
        <taxon>eudicotyledons</taxon>
        <taxon>Gunneridae</taxon>
        <taxon>Pentapetalae</taxon>
        <taxon>rosids</taxon>
        <taxon>fabids</taxon>
        <taxon>Malpighiales</taxon>
        <taxon>Salicaceae</taxon>
        <taxon>Saliceae</taxon>
        <taxon>Salix</taxon>
    </lineage>
</organism>
<protein>
    <submittedName>
        <fullName evidence="2">Uncharacterized protein</fullName>
    </submittedName>
</protein>
<dbReference type="EMBL" id="CAADRP010001336">
    <property type="protein sequence ID" value="VFU38139.1"/>
    <property type="molecule type" value="Genomic_DNA"/>
</dbReference>
<reference evidence="2" key="1">
    <citation type="submission" date="2019-03" db="EMBL/GenBank/DDBJ databases">
        <authorList>
            <person name="Mank J."/>
            <person name="Almeida P."/>
        </authorList>
    </citation>
    <scope>NUCLEOTIDE SEQUENCE</scope>
    <source>
        <strain evidence="2">78183</strain>
    </source>
</reference>